<dbReference type="Pfam" id="PF09479">
    <property type="entry name" value="Flg_new"/>
    <property type="match status" value="13"/>
</dbReference>
<dbReference type="Proteomes" id="UP000746471">
    <property type="component" value="Unassembled WGS sequence"/>
</dbReference>
<keyword evidence="2" id="KW-0677">Repeat</keyword>
<dbReference type="InterPro" id="IPR025883">
    <property type="entry name" value="Cadherin-like_domain"/>
</dbReference>
<reference evidence="4 5" key="1">
    <citation type="submission" date="2021-05" db="EMBL/GenBank/DDBJ databases">
        <title>Fusibacter ferrireducens sp. nov., an anaerobic, sulfur- and Fe-reducing bacterium isolated from the mangrove sediment.</title>
        <authorList>
            <person name="Qiu D."/>
        </authorList>
    </citation>
    <scope>NUCLEOTIDE SEQUENCE [LARGE SCALE GENOMIC DNA]</scope>
    <source>
        <strain evidence="4 5">DSM 12116</strain>
    </source>
</reference>
<evidence type="ECO:0000259" key="3">
    <source>
        <dbReference type="PROSITE" id="PS51272"/>
    </source>
</evidence>
<feature type="non-terminal residue" evidence="4">
    <location>
        <position position="1"/>
    </location>
</feature>
<name>A0ABS5PSQ4_9FIRM</name>
<dbReference type="Gene3D" id="2.60.40.4270">
    <property type="entry name" value="Listeria-Bacteroides repeat domain"/>
    <property type="match status" value="13"/>
</dbReference>
<accession>A0ABS5PSQ4</accession>
<comment type="subcellular location">
    <subcellularLocation>
        <location evidence="1">Cell envelope</location>
    </subcellularLocation>
</comment>
<sequence>YHVSYNSNGGSSVAGVTVDYNSTFTKPTDPARTGYSFGGWYTDDNTFADAWDFATDIMPANDLSLYAKWQINGYHVSYNSNGGSSVAGVTVDYNSTFTKPTDPARTGYSFGGWYTDDSTFSDAWDFTTDTMPANDLSLYAKWTINAYDVTYNSNDGSSVTGVTVDYNSTLTKPTDPARTGYSFGGWYTDDGIFSDAWNFINDTMPANDLSLYAKWTINAYDVTYNSNSGSSVTGEAVNYNTAFTKPTDPTRTGYSFGGWYTDDNTFADAWDFDNDTMPASDLSLYAKWTINAYDVTYNSNGGSSITGVAVNYNSTFTKPTDPTRTGYSFGGWYTDDSTFSDAWDFTTETMPANDLSLYAKWTINAYDVTYNSNSGSSVTGVTVNYNSSFVKPTDPTRTGYSFGGWYTDDNTFADAWDFDNDTMPSSDLTLYAKWTINAYDVTYNSNGGSSVAGTTVSYNTAFTKPTDPTRTGYSFGGWYTDDNTFADAWDFTTDTMPASDLSLYAKWTINAYDVTYNSNGGSSITGVAVNYNSTFTKPTDPTRTGYSFGGWYTDDNTFADAWDFTTDTMPASDLSLYAKWTINAYDVTYNSNGGSSITGVAVNYNSTFTKPTDPTRTGYSFGGWYTDDSTFADAWDFATDIMPANDLSLYAKWTINAYDVTYNSNGGSSVTGVTVNYNSTFVRPTDPTRTGYTFGGWYTDDNTFADAWDFTNDVMPASDLSLYAKWTINAYDVTYNSNGGSSVPNVLVTYGNKITTPKATTRTGYTFGGWYTDDNTFASAWDFDNDTMPASDLTLYAKWQINGYHVSYNSNGGSSVPNVLVTYGNKITTPKATTRSGYTFSGWYTDDETFAKKWDFTTDTMPASDLTLCAKWTINQYHVSYNSNGGSSVPNILVTYGNRITAPKATTRSGYTFGGWYTDDNTFEDAWHFLSDTMPANDLDLYAKWEMIVNSDLNGLKVIGHSFNQSFDANVMTYSVDGVTEKTVAVQALLDPAQYASASINGEMVTDGSPIEIALANGANVVKVIVTAQDDITTKAYTIIINKLSDKANLLALNVDEHDIVPKFTTSATSYTVNVTTSSSLAVTLVPEADANVDLAAYHITSVNSIQITTSSYLTYTTVSVTPSYGTHTYAFEVTAANGIDKKTYVLTVINKDGEAGLRALQINGRDVDVTNSGNRIIYHLPDTENNAVGLTPFAASSRIQSLTLNGEPVMSGVTQTMQLAIGVNTFEFVVTAENGNQKTYIINVTRERKSSKPTANNNEDNPLKVPVEVIINGKGQQAGTESTTMIDGKKITTIVVDPETVREKIAETMIQENTEENSIIIPVSNKESTAVHAQLTGDLVKEMEQEDFKLTISADNVEYALPAKEVNISTVAAKLGIEEANLKDIVIDIAIDKLDDATVGTIIEKAANGNLEVIYPPIAFNIRATVTTKDNEIQQVDISQFKSFVTRKVALPEGVNGSKITTGVVYNEDGTFSHIPTTVTLEDGIYYAVMNSVTNSNYSVIYHQVSVDGAKGHWAESSINNLASRLIIETIDNFEPNASITRGEFIEYALKAFGLYRSGDADMSLFKDMDPQYARVITIANQYGIVNGYGDGTVRTSSEITQEEAMVILTQTVDAFAVLQNGAEAMTAANYGDASEWASYAVNRMISQRIMIDEDTSSVDPHGNLTYAEAAATIENILIRADLINE</sequence>
<dbReference type="EMBL" id="JAHBCL010000031">
    <property type="protein sequence ID" value="MBS7528123.1"/>
    <property type="molecule type" value="Genomic_DNA"/>
</dbReference>
<dbReference type="InterPro" id="IPR013378">
    <property type="entry name" value="InlB-like_B-rpt"/>
</dbReference>
<evidence type="ECO:0000313" key="5">
    <source>
        <dbReference type="Proteomes" id="UP000746471"/>
    </source>
</evidence>
<dbReference type="RefSeq" id="WP_213237983.1">
    <property type="nucleotide sequence ID" value="NZ_JAHBCL010000031.1"/>
</dbReference>
<comment type="caution">
    <text evidence="4">The sequence shown here is derived from an EMBL/GenBank/DDBJ whole genome shotgun (WGS) entry which is preliminary data.</text>
</comment>
<dbReference type="Pfam" id="PF12733">
    <property type="entry name" value="Cadherin-like"/>
    <property type="match status" value="2"/>
</dbReference>
<evidence type="ECO:0000256" key="1">
    <source>
        <dbReference type="ARBA" id="ARBA00004196"/>
    </source>
</evidence>
<feature type="domain" description="SLH" evidence="3">
    <location>
        <begin position="1503"/>
        <end position="1564"/>
    </location>
</feature>
<keyword evidence="5" id="KW-1185">Reference proteome</keyword>
<evidence type="ECO:0000256" key="2">
    <source>
        <dbReference type="ARBA" id="ARBA00022737"/>
    </source>
</evidence>
<evidence type="ECO:0000313" key="4">
    <source>
        <dbReference type="EMBL" id="MBS7528123.1"/>
    </source>
</evidence>
<dbReference type="InterPro" id="IPR001119">
    <property type="entry name" value="SLH_dom"/>
</dbReference>
<dbReference type="PROSITE" id="PS51272">
    <property type="entry name" value="SLH"/>
    <property type="match status" value="1"/>
</dbReference>
<dbReference type="InterPro" id="IPR042229">
    <property type="entry name" value="Listeria/Bacterioides_rpt_sf"/>
</dbReference>
<dbReference type="Pfam" id="PF00395">
    <property type="entry name" value="SLH"/>
    <property type="match status" value="2"/>
</dbReference>
<organism evidence="4 5">
    <name type="scientific">Fusibacter paucivorans</name>
    <dbReference type="NCBI Taxonomy" id="76009"/>
    <lineage>
        <taxon>Bacteria</taxon>
        <taxon>Bacillati</taxon>
        <taxon>Bacillota</taxon>
        <taxon>Clostridia</taxon>
        <taxon>Eubacteriales</taxon>
        <taxon>Eubacteriales Family XII. Incertae Sedis</taxon>
        <taxon>Fusibacter</taxon>
    </lineage>
</organism>
<dbReference type="NCBIfam" id="TIGR02543">
    <property type="entry name" value="List_Bact_rpt"/>
    <property type="match status" value="13"/>
</dbReference>
<gene>
    <name evidence="4" type="ORF">KHM83_15660</name>
</gene>
<proteinExistence type="predicted"/>
<protein>
    <submittedName>
        <fullName evidence="4">InlB B-repeat-containing protein</fullName>
    </submittedName>
</protein>